<dbReference type="Proteomes" id="UP000308197">
    <property type="component" value="Unassembled WGS sequence"/>
</dbReference>
<organism evidence="3 4">
    <name type="scientific">Polyporus arcularius HHB13444</name>
    <dbReference type="NCBI Taxonomy" id="1314778"/>
    <lineage>
        <taxon>Eukaryota</taxon>
        <taxon>Fungi</taxon>
        <taxon>Dikarya</taxon>
        <taxon>Basidiomycota</taxon>
        <taxon>Agaricomycotina</taxon>
        <taxon>Agaricomycetes</taxon>
        <taxon>Polyporales</taxon>
        <taxon>Polyporaceae</taxon>
        <taxon>Polyporus</taxon>
    </lineage>
</organism>
<feature type="region of interest" description="Disordered" evidence="1">
    <location>
        <begin position="15"/>
        <end position="49"/>
    </location>
</feature>
<feature type="chain" id="PRO_5022913550" evidence="2">
    <location>
        <begin position="18"/>
        <end position="135"/>
    </location>
</feature>
<evidence type="ECO:0000256" key="1">
    <source>
        <dbReference type="SAM" id="MobiDB-lite"/>
    </source>
</evidence>
<dbReference type="AlphaFoldDB" id="A0A5C3PX64"/>
<evidence type="ECO:0000313" key="4">
    <source>
        <dbReference type="Proteomes" id="UP000308197"/>
    </source>
</evidence>
<proteinExistence type="predicted"/>
<evidence type="ECO:0000256" key="2">
    <source>
        <dbReference type="SAM" id="SignalP"/>
    </source>
</evidence>
<accession>A0A5C3PX64</accession>
<protein>
    <submittedName>
        <fullName evidence="3">Uncharacterized protein</fullName>
    </submittedName>
</protein>
<keyword evidence="2" id="KW-0732">Signal</keyword>
<gene>
    <name evidence="3" type="ORF">K466DRAFT_583550</name>
</gene>
<reference evidence="3 4" key="1">
    <citation type="journal article" date="2019" name="Nat. Ecol. Evol.">
        <title>Megaphylogeny resolves global patterns of mushroom evolution.</title>
        <authorList>
            <person name="Varga T."/>
            <person name="Krizsan K."/>
            <person name="Foldi C."/>
            <person name="Dima B."/>
            <person name="Sanchez-Garcia M."/>
            <person name="Sanchez-Ramirez S."/>
            <person name="Szollosi G.J."/>
            <person name="Szarkandi J.G."/>
            <person name="Papp V."/>
            <person name="Albert L."/>
            <person name="Andreopoulos W."/>
            <person name="Angelini C."/>
            <person name="Antonin V."/>
            <person name="Barry K.W."/>
            <person name="Bougher N.L."/>
            <person name="Buchanan P."/>
            <person name="Buyck B."/>
            <person name="Bense V."/>
            <person name="Catcheside P."/>
            <person name="Chovatia M."/>
            <person name="Cooper J."/>
            <person name="Damon W."/>
            <person name="Desjardin D."/>
            <person name="Finy P."/>
            <person name="Geml J."/>
            <person name="Haridas S."/>
            <person name="Hughes K."/>
            <person name="Justo A."/>
            <person name="Karasinski D."/>
            <person name="Kautmanova I."/>
            <person name="Kiss B."/>
            <person name="Kocsube S."/>
            <person name="Kotiranta H."/>
            <person name="LaButti K.M."/>
            <person name="Lechner B.E."/>
            <person name="Liimatainen K."/>
            <person name="Lipzen A."/>
            <person name="Lukacs Z."/>
            <person name="Mihaltcheva S."/>
            <person name="Morgado L.N."/>
            <person name="Niskanen T."/>
            <person name="Noordeloos M.E."/>
            <person name="Ohm R.A."/>
            <person name="Ortiz-Santana B."/>
            <person name="Ovrebo C."/>
            <person name="Racz N."/>
            <person name="Riley R."/>
            <person name="Savchenko A."/>
            <person name="Shiryaev A."/>
            <person name="Soop K."/>
            <person name="Spirin V."/>
            <person name="Szebenyi C."/>
            <person name="Tomsovsky M."/>
            <person name="Tulloss R.E."/>
            <person name="Uehling J."/>
            <person name="Grigoriev I.V."/>
            <person name="Vagvolgyi C."/>
            <person name="Papp T."/>
            <person name="Martin F.M."/>
            <person name="Miettinen O."/>
            <person name="Hibbett D.S."/>
            <person name="Nagy L.G."/>
        </authorList>
    </citation>
    <scope>NUCLEOTIDE SEQUENCE [LARGE SCALE GENOMIC DNA]</scope>
    <source>
        <strain evidence="3 4">HHB13444</strain>
    </source>
</reference>
<sequence>MNHECFVLFFLLPPSDPCPPSPCACSLSKSDPEPLPPAPSPGPGDERLTALAAPRMLYPPTGTLSGSPDDCCCLGRPRAAGAVDEWLMGDPPRGPKEGSSTRRFAGIDGIVAEADSSPSRPRLVRRPCPPRSRSR</sequence>
<name>A0A5C3PX64_9APHY</name>
<feature type="compositionally biased region" description="Pro residues" evidence="1">
    <location>
        <begin position="33"/>
        <end position="42"/>
    </location>
</feature>
<feature type="signal peptide" evidence="2">
    <location>
        <begin position="1"/>
        <end position="17"/>
    </location>
</feature>
<keyword evidence="4" id="KW-1185">Reference proteome</keyword>
<feature type="region of interest" description="Disordered" evidence="1">
    <location>
        <begin position="84"/>
        <end position="135"/>
    </location>
</feature>
<dbReference type="EMBL" id="ML211040">
    <property type="protein sequence ID" value="TFK90653.1"/>
    <property type="molecule type" value="Genomic_DNA"/>
</dbReference>
<dbReference type="InParanoid" id="A0A5C3PX64"/>
<evidence type="ECO:0000313" key="3">
    <source>
        <dbReference type="EMBL" id="TFK90653.1"/>
    </source>
</evidence>